<reference evidence="1 2" key="1">
    <citation type="submission" date="2009-01" db="EMBL/GenBank/DDBJ databases">
        <authorList>
            <person name="Fulton L."/>
            <person name="Clifton S."/>
            <person name="Fulton B."/>
            <person name="Xu J."/>
            <person name="Minx P."/>
            <person name="Pepin K.H."/>
            <person name="Johnson M."/>
            <person name="Bhonagiri V."/>
            <person name="Nash W.E."/>
            <person name="Mardis E.R."/>
            <person name="Wilson R.K."/>
        </authorList>
    </citation>
    <scope>NUCLEOTIDE SEQUENCE [LARGE SCALE GENOMIC DNA]</scope>
    <source>
        <strain evidence="1 2">DSM 5476</strain>
    </source>
</reference>
<dbReference type="EMBL" id="ACEC01000127">
    <property type="protein sequence ID" value="EEG28693.1"/>
    <property type="molecule type" value="Genomic_DNA"/>
</dbReference>
<evidence type="ECO:0000313" key="1">
    <source>
        <dbReference type="EMBL" id="EEG28693.1"/>
    </source>
</evidence>
<protein>
    <submittedName>
        <fullName evidence="1">Uncharacterized protein</fullName>
    </submittedName>
</protein>
<keyword evidence="2" id="KW-1185">Reference proteome</keyword>
<dbReference type="AlphaFoldDB" id="C0EIK1"/>
<dbReference type="STRING" id="537013.CLOSTMETH_03696"/>
<evidence type="ECO:0000313" key="2">
    <source>
        <dbReference type="Proteomes" id="UP000003340"/>
    </source>
</evidence>
<organism evidence="1 2">
    <name type="scientific">[Clostridium] methylpentosum DSM 5476</name>
    <dbReference type="NCBI Taxonomy" id="537013"/>
    <lineage>
        <taxon>Bacteria</taxon>
        <taxon>Bacillati</taxon>
        <taxon>Bacillota</taxon>
        <taxon>Clostridia</taxon>
        <taxon>Eubacteriales</taxon>
        <taxon>Oscillospiraceae</taxon>
        <taxon>Oscillospiraceae incertae sedis</taxon>
    </lineage>
</organism>
<gene>
    <name evidence="1" type="ORF">CLOSTMETH_03696</name>
</gene>
<reference evidence="1 2" key="2">
    <citation type="submission" date="2009-02" db="EMBL/GenBank/DDBJ databases">
        <title>Draft genome sequence of Clostridium methylpentosum (DSM 5476).</title>
        <authorList>
            <person name="Sudarsanam P."/>
            <person name="Ley R."/>
            <person name="Guruge J."/>
            <person name="Turnbaugh P.J."/>
            <person name="Mahowald M."/>
            <person name="Liep D."/>
            <person name="Gordon J."/>
        </authorList>
    </citation>
    <scope>NUCLEOTIDE SEQUENCE [LARGE SCALE GENOMIC DNA]</scope>
    <source>
        <strain evidence="1 2">DSM 5476</strain>
    </source>
</reference>
<proteinExistence type="predicted"/>
<dbReference type="HOGENOM" id="CLU_3287508_0_0_9"/>
<comment type="caution">
    <text evidence="1">The sequence shown here is derived from an EMBL/GenBank/DDBJ whole genome shotgun (WGS) entry which is preliminary data.</text>
</comment>
<dbReference type="Proteomes" id="UP000003340">
    <property type="component" value="Unassembled WGS sequence"/>
</dbReference>
<accession>C0EIK1</accession>
<name>C0EIK1_9FIRM</name>
<sequence length="40" mass="4684">MPTEAYLIFEDQSLSQQKSGIENFSYHLNEAFQKEVFGEK</sequence>